<evidence type="ECO:0000313" key="2">
    <source>
        <dbReference type="EMBL" id="GAA3699211.1"/>
    </source>
</evidence>
<feature type="region of interest" description="Disordered" evidence="1">
    <location>
        <begin position="1"/>
        <end position="21"/>
    </location>
</feature>
<evidence type="ECO:0000256" key="1">
    <source>
        <dbReference type="SAM" id="MobiDB-lite"/>
    </source>
</evidence>
<sequence length="185" mass="19418">MSTPSPRGYPMPIGGDPIRGNTTDNLRVDIVDLAMAIDTDMTASISMLEDDIAFVEKTAATALITAIAPFEGVVGDKDGRPSWIQYDGYGMPTAGAVDGLYTAGVPHTTTETDDDGLRLAGNGGEPTWLSAGPDGRPDLVATTAIANAVHYYAGPTPPYVYPGNFILWVRTTGDGTPIDTQIGRN</sequence>
<accession>A0ABP7D4D5</accession>
<gene>
    <name evidence="2" type="ORF">GCM10022377_10280</name>
</gene>
<keyword evidence="3" id="KW-1185">Reference proteome</keyword>
<proteinExistence type="predicted"/>
<dbReference type="EMBL" id="BAABCJ010000001">
    <property type="protein sequence ID" value="GAA3699211.1"/>
    <property type="molecule type" value="Genomic_DNA"/>
</dbReference>
<dbReference type="RefSeq" id="WP_344880873.1">
    <property type="nucleotide sequence ID" value="NZ_BAABCJ010000001.1"/>
</dbReference>
<name>A0ABP7D4D5_9MICC</name>
<evidence type="ECO:0000313" key="3">
    <source>
        <dbReference type="Proteomes" id="UP001501536"/>
    </source>
</evidence>
<dbReference type="Proteomes" id="UP001501536">
    <property type="component" value="Unassembled WGS sequence"/>
</dbReference>
<organism evidence="2 3">
    <name type="scientific">Zhihengliuella alba</name>
    <dbReference type="NCBI Taxonomy" id="547018"/>
    <lineage>
        <taxon>Bacteria</taxon>
        <taxon>Bacillati</taxon>
        <taxon>Actinomycetota</taxon>
        <taxon>Actinomycetes</taxon>
        <taxon>Micrococcales</taxon>
        <taxon>Micrococcaceae</taxon>
        <taxon>Zhihengliuella</taxon>
    </lineage>
</organism>
<comment type="caution">
    <text evidence="2">The sequence shown here is derived from an EMBL/GenBank/DDBJ whole genome shotgun (WGS) entry which is preliminary data.</text>
</comment>
<protein>
    <submittedName>
        <fullName evidence="2">Uncharacterized protein</fullName>
    </submittedName>
</protein>
<reference evidence="3" key="1">
    <citation type="journal article" date="2019" name="Int. J. Syst. Evol. Microbiol.">
        <title>The Global Catalogue of Microorganisms (GCM) 10K type strain sequencing project: providing services to taxonomists for standard genome sequencing and annotation.</title>
        <authorList>
            <consortium name="The Broad Institute Genomics Platform"/>
            <consortium name="The Broad Institute Genome Sequencing Center for Infectious Disease"/>
            <person name="Wu L."/>
            <person name="Ma J."/>
        </authorList>
    </citation>
    <scope>NUCLEOTIDE SEQUENCE [LARGE SCALE GENOMIC DNA]</scope>
    <source>
        <strain evidence="3">JCM 16961</strain>
    </source>
</reference>